<feature type="domain" description="FlgD/Vpr Ig-like" evidence="4">
    <location>
        <begin position="695"/>
        <end position="756"/>
    </location>
</feature>
<dbReference type="InterPro" id="IPR013517">
    <property type="entry name" value="FG-GAP"/>
</dbReference>
<dbReference type="NCBIfam" id="TIGR04183">
    <property type="entry name" value="Por_Secre_tail"/>
    <property type="match status" value="1"/>
</dbReference>
<dbReference type="InterPro" id="IPR025965">
    <property type="entry name" value="FlgD/Vpr_Ig-like"/>
</dbReference>
<sequence length="771" mass="83181">MKRSLALGLLMSLTCWVWAYAAPKLGDKQIDRPAAMTGYFCPDGNISFVADGPEALVRFNADIYQFGNIGAYEQAIDNVTLVKKSVYDANLIDVADMCSPCSTGIAMGAGFQALDVASLSPSELLYYETFDAQIPSEWLLNPWGYYEQDTGPDPLDHESAPWEILNDGNCDPFGGSLGLGTDGDPSGVQATAEITFYGLEAGEEYVVAFWWRSFSGSGHMQLEVFGTPFWVNATPTPLILFSDLEGASWGDADQDGNLEVYLPRHAAANGLFEYTGSSFVDVASGPAATTVNTNMGLWGDYDGDGLPDIYLVNPGVRNDLLFGDGAGGFTENTPITLESLDGISALSIDIENDGDLDIYLCALGDNRLYRNDGVGAWTETGFGTDAAEPLTTNAAEAADYDGDGDQDLYLAVSFGRNVLLENNGGVFTDVTPPLLWGSAAYQTTDVAWGDYDNDGDPDLYVVNYNNENFLYRNDGGGVFTDVTTLRLSDVGDSYSALWFDAENDGDLDLFVVHESNGNKLLMNNPGRDWVNGASDPLPDGGNLLTAAAADYNCDGRMDLFVTHTNSQPGKVFENVYDYGGNWLQVDLVGVSSNTKGIGAKIEIYIQGDMQMREVRAGNGFMSQSSSTAHFGLGDATSIGTLRVTWPSGIIQDLHQVAANQKLTITEQATSLSVPDGAGAANFRLLAVPNPMRSSATLQFDLEQAGHASLRIFNIRGQQVRELADGPMRSGRHEVPWNRMDDHGRALPSGVYLFRLDTVGQSQQGKLILLDR</sequence>
<dbReference type="SUPFAM" id="SSF69318">
    <property type="entry name" value="Integrin alpha N-terminal domain"/>
    <property type="match status" value="1"/>
</dbReference>
<gene>
    <name evidence="5" type="ORF">HKN21_15550</name>
</gene>
<evidence type="ECO:0000259" key="3">
    <source>
        <dbReference type="Pfam" id="PF07593"/>
    </source>
</evidence>
<dbReference type="Pfam" id="PF13517">
    <property type="entry name" value="FG-GAP_3"/>
    <property type="match status" value="3"/>
</dbReference>
<dbReference type="InterPro" id="IPR027039">
    <property type="entry name" value="Crtac1"/>
</dbReference>
<feature type="domain" description="ASPIC/UnbV" evidence="3">
    <location>
        <begin position="596"/>
        <end position="663"/>
    </location>
</feature>
<evidence type="ECO:0000313" key="5">
    <source>
        <dbReference type="EMBL" id="NNF08179.1"/>
    </source>
</evidence>
<evidence type="ECO:0000259" key="4">
    <source>
        <dbReference type="Pfam" id="PF13860"/>
    </source>
</evidence>
<reference evidence="5 6" key="1">
    <citation type="submission" date="2020-03" db="EMBL/GenBank/DDBJ databases">
        <title>Metabolic flexibility allows generalist bacteria to become dominant in a frequently disturbed ecosystem.</title>
        <authorList>
            <person name="Chen Y.-J."/>
            <person name="Leung P.M."/>
            <person name="Bay S.K."/>
            <person name="Hugenholtz P."/>
            <person name="Kessler A.J."/>
            <person name="Shelley G."/>
            <person name="Waite D.W."/>
            <person name="Cook P.L."/>
            <person name="Greening C."/>
        </authorList>
    </citation>
    <scope>NUCLEOTIDE SEQUENCE [LARGE SCALE GENOMIC DNA]</scope>
    <source>
        <strain evidence="5">SS_bin_28</strain>
    </source>
</reference>
<comment type="caution">
    <text evidence="5">The sequence shown here is derived from an EMBL/GenBank/DDBJ whole genome shotgun (WGS) entry which is preliminary data.</text>
</comment>
<accession>A0A7Y2H3J2</accession>
<keyword evidence="1 2" id="KW-0732">Signal</keyword>
<proteinExistence type="predicted"/>
<dbReference type="Gene3D" id="2.130.10.130">
    <property type="entry name" value="Integrin alpha, N-terminal"/>
    <property type="match status" value="1"/>
</dbReference>
<protein>
    <submittedName>
        <fullName evidence="5">T9SS type A sorting domain-containing protein</fullName>
    </submittedName>
</protein>
<dbReference type="InterPro" id="IPR026444">
    <property type="entry name" value="Secre_tail"/>
</dbReference>
<name>A0A7Y2H3J2_UNCEI</name>
<evidence type="ECO:0000256" key="2">
    <source>
        <dbReference type="SAM" id="SignalP"/>
    </source>
</evidence>
<dbReference type="Gene3D" id="2.60.40.4070">
    <property type="match status" value="1"/>
</dbReference>
<dbReference type="Pfam" id="PF07593">
    <property type="entry name" value="UnbV_ASPIC"/>
    <property type="match status" value="1"/>
</dbReference>
<dbReference type="Pfam" id="PF13860">
    <property type="entry name" value="FlgD_ig"/>
    <property type="match status" value="1"/>
</dbReference>
<evidence type="ECO:0000256" key="1">
    <source>
        <dbReference type="ARBA" id="ARBA00022729"/>
    </source>
</evidence>
<dbReference type="InterPro" id="IPR028994">
    <property type="entry name" value="Integrin_alpha_N"/>
</dbReference>
<feature type="signal peptide" evidence="2">
    <location>
        <begin position="1"/>
        <end position="21"/>
    </location>
</feature>
<dbReference type="EMBL" id="JABDJR010000625">
    <property type="protein sequence ID" value="NNF08179.1"/>
    <property type="molecule type" value="Genomic_DNA"/>
</dbReference>
<dbReference type="AlphaFoldDB" id="A0A7Y2H3J2"/>
<dbReference type="PANTHER" id="PTHR16026:SF0">
    <property type="entry name" value="CARTILAGE ACIDIC PROTEIN 1"/>
    <property type="match status" value="1"/>
</dbReference>
<dbReference type="Proteomes" id="UP000547674">
    <property type="component" value="Unassembled WGS sequence"/>
</dbReference>
<feature type="chain" id="PRO_5031073718" evidence="2">
    <location>
        <begin position="22"/>
        <end position="771"/>
    </location>
</feature>
<dbReference type="InterPro" id="IPR011519">
    <property type="entry name" value="UnbV_ASPIC"/>
</dbReference>
<dbReference type="PANTHER" id="PTHR16026">
    <property type="entry name" value="CARTILAGE ACIDIC PROTEIN 1"/>
    <property type="match status" value="1"/>
</dbReference>
<organism evidence="5 6">
    <name type="scientific">Eiseniibacteriota bacterium</name>
    <dbReference type="NCBI Taxonomy" id="2212470"/>
    <lineage>
        <taxon>Bacteria</taxon>
        <taxon>Candidatus Eiseniibacteriota</taxon>
    </lineage>
</organism>
<evidence type="ECO:0000313" key="6">
    <source>
        <dbReference type="Proteomes" id="UP000547674"/>
    </source>
</evidence>